<gene>
    <name evidence="3" type="ORF">HYFRA_00006334</name>
</gene>
<accession>A0A9N9PVV4</accession>
<dbReference type="InterPro" id="IPR036291">
    <property type="entry name" value="NAD(P)-bd_dom_sf"/>
</dbReference>
<organism evidence="3 4">
    <name type="scientific">Hymenoscyphus fraxineus</name>
    <dbReference type="NCBI Taxonomy" id="746836"/>
    <lineage>
        <taxon>Eukaryota</taxon>
        <taxon>Fungi</taxon>
        <taxon>Dikarya</taxon>
        <taxon>Ascomycota</taxon>
        <taxon>Pezizomycotina</taxon>
        <taxon>Leotiomycetes</taxon>
        <taxon>Helotiales</taxon>
        <taxon>Helotiaceae</taxon>
        <taxon>Hymenoscyphus</taxon>
    </lineage>
</organism>
<dbReference type="GO" id="GO:0004074">
    <property type="term" value="F:biliverdin reductase [NAD(P)H] activity"/>
    <property type="evidence" value="ECO:0007669"/>
    <property type="project" value="TreeGrafter"/>
</dbReference>
<evidence type="ECO:0000313" key="3">
    <source>
        <dbReference type="EMBL" id="CAG8961791.1"/>
    </source>
</evidence>
<dbReference type="PANTHER" id="PTHR43355">
    <property type="entry name" value="FLAVIN REDUCTASE (NADPH)"/>
    <property type="match status" value="1"/>
</dbReference>
<dbReference type="PANTHER" id="PTHR43355:SF2">
    <property type="entry name" value="FLAVIN REDUCTASE (NADPH)"/>
    <property type="match status" value="1"/>
</dbReference>
<evidence type="ECO:0000313" key="4">
    <source>
        <dbReference type="Proteomes" id="UP000696280"/>
    </source>
</evidence>
<dbReference type="Pfam" id="PF13460">
    <property type="entry name" value="NAD_binding_10"/>
    <property type="match status" value="1"/>
</dbReference>
<protein>
    <recommendedName>
        <fullName evidence="2">NAD(P)-binding domain-containing protein</fullName>
    </recommendedName>
</protein>
<dbReference type="AlphaFoldDB" id="A0A9N9PVV4"/>
<comment type="caution">
    <text evidence="3">The sequence shown here is derived from an EMBL/GenBank/DDBJ whole genome shotgun (WGS) entry which is preliminary data.</text>
</comment>
<dbReference type="Proteomes" id="UP000696280">
    <property type="component" value="Unassembled WGS sequence"/>
</dbReference>
<evidence type="ECO:0000259" key="2">
    <source>
        <dbReference type="Pfam" id="PF13460"/>
    </source>
</evidence>
<dbReference type="Gene3D" id="3.40.50.720">
    <property type="entry name" value="NAD(P)-binding Rossmann-like Domain"/>
    <property type="match status" value="1"/>
</dbReference>
<comment type="similarity">
    <text evidence="1">Belongs to the avfA family.</text>
</comment>
<sequence>MHFLLIGATGRTGTLVLDEVLRRGHTVTALVRDRSKVTPRDGLTLVEGTPLEPLDIEKALAAAPSTPTNAAIVTLNTARTSDNPFAAMVSPPQLMTQSMKNLVTALKATGVKKVVNLQAHGVGNSFPTLFFLMRVMVKKSNMSFSYKDHDSAETVLRESGLDFVFARPTRFTDGPAAPIHFYGDTGGGIGSFAGMSRRSTAEFLVDAAEKKDWDGTTPVMSN</sequence>
<dbReference type="SUPFAM" id="SSF51735">
    <property type="entry name" value="NAD(P)-binding Rossmann-fold domains"/>
    <property type="match status" value="1"/>
</dbReference>
<proteinExistence type="inferred from homology"/>
<keyword evidence="4" id="KW-1185">Reference proteome</keyword>
<dbReference type="EMBL" id="CAJVRL010000115">
    <property type="protein sequence ID" value="CAG8961791.1"/>
    <property type="molecule type" value="Genomic_DNA"/>
</dbReference>
<feature type="domain" description="NAD(P)-binding" evidence="2">
    <location>
        <begin position="7"/>
        <end position="210"/>
    </location>
</feature>
<dbReference type="InterPro" id="IPR016040">
    <property type="entry name" value="NAD(P)-bd_dom"/>
</dbReference>
<dbReference type="InterPro" id="IPR051606">
    <property type="entry name" value="Polyketide_Oxido-like"/>
</dbReference>
<reference evidence="3" key="1">
    <citation type="submission" date="2021-07" db="EMBL/GenBank/DDBJ databases">
        <authorList>
            <person name="Durling M."/>
        </authorList>
    </citation>
    <scope>NUCLEOTIDE SEQUENCE</scope>
</reference>
<name>A0A9N9PVV4_9HELO</name>
<dbReference type="GO" id="GO:0042602">
    <property type="term" value="F:riboflavin reductase (NADPH) activity"/>
    <property type="evidence" value="ECO:0007669"/>
    <property type="project" value="TreeGrafter"/>
</dbReference>
<evidence type="ECO:0000256" key="1">
    <source>
        <dbReference type="ARBA" id="ARBA00038376"/>
    </source>
</evidence>
<dbReference type="OrthoDB" id="419598at2759"/>